<protein>
    <submittedName>
        <fullName evidence="1">Uncharacterized protein</fullName>
    </submittedName>
</protein>
<accession>V8G8B5</accession>
<name>V8G8B5_9BURK</name>
<dbReference type="Proteomes" id="UP000018766">
    <property type="component" value="Unassembled WGS sequence"/>
</dbReference>
<reference evidence="1 2" key="1">
    <citation type="submission" date="2013-11" db="EMBL/GenBank/DDBJ databases">
        <title>Genomic analysis of Pelistega sp. HM-7.</title>
        <authorList>
            <person name="Kumbhare S.V."/>
            <person name="Shetty S.A."/>
            <person name="Sharma O."/>
            <person name="Dhotre D.P."/>
        </authorList>
    </citation>
    <scope>NUCLEOTIDE SEQUENCE [LARGE SCALE GENOMIC DNA]</scope>
    <source>
        <strain evidence="1 2">HM-7</strain>
    </source>
</reference>
<evidence type="ECO:0000313" key="2">
    <source>
        <dbReference type="Proteomes" id="UP000018766"/>
    </source>
</evidence>
<keyword evidence="2" id="KW-1185">Reference proteome</keyword>
<proteinExistence type="predicted"/>
<organism evidence="1 2">
    <name type="scientific">Pelistega indica</name>
    <dbReference type="NCBI Taxonomy" id="1414851"/>
    <lineage>
        <taxon>Bacteria</taxon>
        <taxon>Pseudomonadati</taxon>
        <taxon>Pseudomonadota</taxon>
        <taxon>Betaproteobacteria</taxon>
        <taxon>Burkholderiales</taxon>
        <taxon>Alcaligenaceae</taxon>
        <taxon>Pelistega</taxon>
    </lineage>
</organism>
<dbReference type="EMBL" id="AYSV01000043">
    <property type="protein sequence ID" value="ETD72645.1"/>
    <property type="molecule type" value="Genomic_DNA"/>
</dbReference>
<evidence type="ECO:0000313" key="1">
    <source>
        <dbReference type="EMBL" id="ETD72645.1"/>
    </source>
</evidence>
<gene>
    <name evidence="1" type="ORF">V757_03065</name>
</gene>
<comment type="caution">
    <text evidence="1">The sequence shown here is derived from an EMBL/GenBank/DDBJ whole genome shotgun (WGS) entry which is preliminary data.</text>
</comment>
<dbReference type="AlphaFoldDB" id="V8G8B5"/>
<sequence>MLVFYAESMHVEGEIAGMRGKDGVDFLKFTIYSAN</sequence>